<dbReference type="InterPro" id="IPR036046">
    <property type="entry name" value="Acylphosphatase-like_dom_sf"/>
</dbReference>
<dbReference type="PROSITE" id="PS00150">
    <property type="entry name" value="ACYLPHOSPHATASE_1"/>
    <property type="match status" value="1"/>
</dbReference>
<dbReference type="GO" id="GO:0008270">
    <property type="term" value="F:zinc ion binding"/>
    <property type="evidence" value="ECO:0007669"/>
    <property type="project" value="UniProtKB-KW"/>
</dbReference>
<dbReference type="Gene3D" id="3.30.110.120">
    <property type="match status" value="1"/>
</dbReference>
<feature type="domain" description="Acylphosphatase-like" evidence="12">
    <location>
        <begin position="2"/>
        <end position="89"/>
    </location>
</feature>
<evidence type="ECO:0000256" key="10">
    <source>
        <dbReference type="PIRNR" id="PIRNR006256"/>
    </source>
</evidence>
<dbReference type="Pfam" id="PF01300">
    <property type="entry name" value="Sua5_yciO_yrdC"/>
    <property type="match status" value="1"/>
</dbReference>
<dbReference type="Gene3D" id="3.90.870.50">
    <property type="match status" value="1"/>
</dbReference>
<evidence type="ECO:0000256" key="3">
    <source>
        <dbReference type="ARBA" id="ARBA00008097"/>
    </source>
</evidence>
<protein>
    <recommendedName>
        <fullName evidence="10">Carbamoyltransferase</fullName>
        <ecNumber evidence="10">6.2.-.-</ecNumber>
    </recommendedName>
</protein>
<dbReference type="NCBIfam" id="TIGR00143">
    <property type="entry name" value="hypF"/>
    <property type="match status" value="1"/>
</dbReference>
<evidence type="ECO:0000256" key="6">
    <source>
        <dbReference type="ARBA" id="ARBA00022771"/>
    </source>
</evidence>
<comment type="pathway">
    <text evidence="1">Protein modification; [NiFe] hydrogenase maturation.</text>
</comment>
<dbReference type="PANTHER" id="PTHR42959:SF1">
    <property type="entry name" value="CARBAMOYLTRANSFERASE HYPF"/>
    <property type="match status" value="1"/>
</dbReference>
<dbReference type="GO" id="GO:0016874">
    <property type="term" value="F:ligase activity"/>
    <property type="evidence" value="ECO:0007669"/>
    <property type="project" value="UniProtKB-UniRule"/>
</dbReference>
<dbReference type="Gene3D" id="3.30.420.360">
    <property type="match status" value="1"/>
</dbReference>
<feature type="active site" evidence="11">
    <location>
        <position position="17"/>
    </location>
</feature>
<evidence type="ECO:0000313" key="14">
    <source>
        <dbReference type="EMBL" id="XCC63074.1"/>
    </source>
</evidence>
<dbReference type="InterPro" id="IPR011125">
    <property type="entry name" value="Znf_HypF"/>
</dbReference>
<dbReference type="InterPro" id="IPR004421">
    <property type="entry name" value="Carbamoyltransferase_HypF"/>
</dbReference>
<dbReference type="Gene3D" id="3.30.420.40">
    <property type="match status" value="1"/>
</dbReference>
<evidence type="ECO:0000256" key="11">
    <source>
        <dbReference type="PROSITE-ProRule" id="PRU00520"/>
    </source>
</evidence>
<dbReference type="Pfam" id="PF00708">
    <property type="entry name" value="Acylphosphatase"/>
    <property type="match status" value="1"/>
</dbReference>
<dbReference type="InterPro" id="IPR051060">
    <property type="entry name" value="Carbamoyltrans_HypF-like"/>
</dbReference>
<name>A0AAU8AAL8_9FIRM</name>
<dbReference type="InterPro" id="IPR017968">
    <property type="entry name" value="Acylphosphatase_CS"/>
</dbReference>
<gene>
    <name evidence="14" type="primary">hypF</name>
    <name evidence="14" type="ORF">PUP29_03940</name>
</gene>
<accession>A0AAU8AAL8</accession>
<keyword evidence="5" id="KW-0479">Metal-binding</keyword>
<evidence type="ECO:0000259" key="13">
    <source>
        <dbReference type="PROSITE" id="PS51163"/>
    </source>
</evidence>
<dbReference type="InterPro" id="IPR055128">
    <property type="entry name" value="HypF_C_2"/>
</dbReference>
<dbReference type="InterPro" id="IPR043129">
    <property type="entry name" value="ATPase_NBD"/>
</dbReference>
<dbReference type="EC" id="6.2.-.-" evidence="10"/>
<dbReference type="RefSeq" id="WP_079547120.1">
    <property type="nucleotide sequence ID" value="NZ_CP117826.1"/>
</dbReference>
<dbReference type="PROSITE" id="PS51160">
    <property type="entry name" value="ACYLPHOSPHATASE_3"/>
    <property type="match status" value="1"/>
</dbReference>
<reference evidence="14" key="1">
    <citation type="submission" date="2023-02" db="EMBL/GenBank/DDBJ databases">
        <title>Gut commensal Christensenella minuta modulates host metabolism via a new class of secondary bile acids.</title>
        <authorList>
            <person name="Liu C."/>
        </authorList>
    </citation>
    <scope>NUCLEOTIDE SEQUENCE</scope>
    <source>
        <strain evidence="14">CA70</strain>
    </source>
</reference>
<keyword evidence="4 14" id="KW-0436">Ligase</keyword>
<dbReference type="PROSITE" id="PS51163">
    <property type="entry name" value="YRDC"/>
    <property type="match status" value="1"/>
</dbReference>
<feature type="active site" evidence="11">
    <location>
        <position position="35"/>
    </location>
</feature>
<evidence type="ECO:0000256" key="5">
    <source>
        <dbReference type="ARBA" id="ARBA00022723"/>
    </source>
</evidence>
<evidence type="ECO:0000256" key="2">
    <source>
        <dbReference type="ARBA" id="ARBA00005614"/>
    </source>
</evidence>
<organism evidence="14">
    <name type="scientific">Christensenella massiliensis</name>
    <dbReference type="NCBI Taxonomy" id="1805714"/>
    <lineage>
        <taxon>Bacteria</taxon>
        <taxon>Bacillati</taxon>
        <taxon>Bacillota</taxon>
        <taxon>Clostridia</taxon>
        <taxon>Christensenellales</taxon>
        <taxon>Christensenellaceae</taxon>
        <taxon>Christensenella</taxon>
    </lineage>
</organism>
<dbReference type="GO" id="GO:0051604">
    <property type="term" value="P:protein maturation"/>
    <property type="evidence" value="ECO:0007669"/>
    <property type="project" value="TreeGrafter"/>
</dbReference>
<comment type="catalytic activity">
    <reaction evidence="8 11">
        <text>an acyl phosphate + H2O = a carboxylate + phosphate + H(+)</text>
        <dbReference type="Rhea" id="RHEA:14965"/>
        <dbReference type="ChEBI" id="CHEBI:15377"/>
        <dbReference type="ChEBI" id="CHEBI:15378"/>
        <dbReference type="ChEBI" id="CHEBI:29067"/>
        <dbReference type="ChEBI" id="CHEBI:43474"/>
        <dbReference type="ChEBI" id="CHEBI:59918"/>
        <dbReference type="EC" id="3.6.1.7"/>
    </reaction>
</comment>
<keyword evidence="7" id="KW-0862">Zinc</keyword>
<evidence type="ECO:0000256" key="1">
    <source>
        <dbReference type="ARBA" id="ARBA00004711"/>
    </source>
</evidence>
<evidence type="ECO:0000256" key="8">
    <source>
        <dbReference type="ARBA" id="ARBA00047645"/>
    </source>
</evidence>
<dbReference type="SUPFAM" id="SSF54975">
    <property type="entry name" value="Acylphosphatase/BLUF domain-like"/>
    <property type="match status" value="1"/>
</dbReference>
<dbReference type="EMBL" id="CP117826">
    <property type="protein sequence ID" value="XCC63074.1"/>
    <property type="molecule type" value="Genomic_DNA"/>
</dbReference>
<dbReference type="AlphaFoldDB" id="A0AAU8AAL8"/>
<dbReference type="PIRSF" id="PIRSF006256">
    <property type="entry name" value="CMPcnvr_hdrg_mat"/>
    <property type="match status" value="1"/>
</dbReference>
<feature type="domain" description="YrdC-like" evidence="13">
    <location>
        <begin position="197"/>
        <end position="380"/>
    </location>
</feature>
<dbReference type="InterPro" id="IPR017945">
    <property type="entry name" value="DHBP_synth_RibB-like_a/b_dom"/>
</dbReference>
<dbReference type="GO" id="GO:0003725">
    <property type="term" value="F:double-stranded RNA binding"/>
    <property type="evidence" value="ECO:0007669"/>
    <property type="project" value="InterPro"/>
</dbReference>
<evidence type="ECO:0000256" key="7">
    <source>
        <dbReference type="ARBA" id="ARBA00022833"/>
    </source>
</evidence>
<dbReference type="PANTHER" id="PTHR42959">
    <property type="entry name" value="CARBAMOYLTRANSFERASE"/>
    <property type="match status" value="1"/>
</dbReference>
<sequence length="745" mass="81884">MTVSITVLGIVQGVGFRPFVARTAEELGIAGTVRNSGGIVKIIAAGEREAVDELVHRLRFQSPKGAQVTEVLCAPVECAEKPPGFRIVESDEDRNPLPMLPPDLPVCEDCLHEMRDPKNRRYGYPFISCVACGPRYSIVKRLPYDRNTTTMEDFPMCGACEAEYTGKGRRRHAQTISCHDCGPQLIFEEKGCILQRQKALERAAELLQSGAVLAVKGIGGYQFICLPYCETTVEQLRLLKKRDKKPFAVMFPSLRAAGELCIVGKEETELLTSPARPIVLLAKKKDIFAPNVAGESRRIGAFLPYTPLHQMLTDICGPLVVTSGNVSSEPIITEDREMLDAVLPNLNGILYNTRRIETPLDDSVARVAAGIKQLLRRSRGYVPLPVRIKKKTRKPFLAMGGDLKACFALCMENQVYLSQYFGDVEEYKVLREFRRGIQRMEEIFGIRPKAVLHDLHPAYQTFALAQEMNEKQAVPLRGIQHHHAHAASVMAEHGIEHCIGVVFDGTGYGPDGTIWGGEFLRCRGTEFERIGQLEEIVLCGGDASARDAELTGLCHKYAAGLPDGSSRFAVAAAAIKQRVNTERSSSMGRLFDAVSALLGLRQYNSYEGECAVSVENAAADAQEKGDTPFPLCFDIVEREGRFKALRTPVIRAIADAAGREDAGRLALGFHAALADMVVRMCRMIREKTGENNVALTGGVFANLLLTERCADLLKNEGFHVWLNSAVPCNDGGLALGQAYLGAQWF</sequence>
<dbReference type="GO" id="GO:0016743">
    <property type="term" value="F:carboxyl- or carbamoyltransferase activity"/>
    <property type="evidence" value="ECO:0007669"/>
    <property type="project" value="UniProtKB-UniRule"/>
</dbReference>
<comment type="similarity">
    <text evidence="2">Belongs to the acylphosphatase family.</text>
</comment>
<proteinExistence type="inferred from homology"/>
<comment type="catalytic activity">
    <reaction evidence="9">
        <text>C-terminal L-cysteinyl-[HypE protein] + carbamoyl phosphate + ATP + H2O = C-terminal S-carboxamide-L-cysteinyl-[HypE protein] + AMP + phosphate + diphosphate + H(+)</text>
        <dbReference type="Rhea" id="RHEA:55636"/>
        <dbReference type="Rhea" id="RHEA-COMP:14247"/>
        <dbReference type="Rhea" id="RHEA-COMP:14392"/>
        <dbReference type="ChEBI" id="CHEBI:15377"/>
        <dbReference type="ChEBI" id="CHEBI:15378"/>
        <dbReference type="ChEBI" id="CHEBI:30616"/>
        <dbReference type="ChEBI" id="CHEBI:33019"/>
        <dbReference type="ChEBI" id="CHEBI:43474"/>
        <dbReference type="ChEBI" id="CHEBI:58228"/>
        <dbReference type="ChEBI" id="CHEBI:76913"/>
        <dbReference type="ChEBI" id="CHEBI:139126"/>
        <dbReference type="ChEBI" id="CHEBI:456215"/>
    </reaction>
</comment>
<dbReference type="Pfam" id="PF17788">
    <property type="entry name" value="HypF_C"/>
    <property type="match status" value="1"/>
</dbReference>
<dbReference type="InterPro" id="IPR001792">
    <property type="entry name" value="Acylphosphatase-like_dom"/>
</dbReference>
<dbReference type="SUPFAM" id="SSF53067">
    <property type="entry name" value="Actin-like ATPase domain"/>
    <property type="match status" value="1"/>
</dbReference>
<dbReference type="GO" id="GO:0003998">
    <property type="term" value="F:acylphosphatase activity"/>
    <property type="evidence" value="ECO:0007669"/>
    <property type="project" value="UniProtKB-EC"/>
</dbReference>
<dbReference type="SUPFAM" id="SSF55821">
    <property type="entry name" value="YrdC/RibB"/>
    <property type="match status" value="1"/>
</dbReference>
<dbReference type="InterPro" id="IPR006070">
    <property type="entry name" value="Sua5-like_dom"/>
</dbReference>
<comment type="similarity">
    <text evidence="3 10">Belongs to the carbamoyltransferase HypF family.</text>
</comment>
<keyword evidence="11" id="KW-0378">Hydrolase</keyword>
<dbReference type="InterPro" id="IPR041440">
    <property type="entry name" value="HypF_C"/>
</dbReference>
<evidence type="ECO:0000259" key="12">
    <source>
        <dbReference type="PROSITE" id="PS51160"/>
    </source>
</evidence>
<evidence type="ECO:0000256" key="9">
    <source>
        <dbReference type="ARBA" id="ARBA00048220"/>
    </source>
</evidence>
<dbReference type="Pfam" id="PF07503">
    <property type="entry name" value="zf-HYPF"/>
    <property type="match status" value="2"/>
</dbReference>
<keyword evidence="6" id="KW-0863">Zinc-finger</keyword>
<evidence type="ECO:0000256" key="4">
    <source>
        <dbReference type="ARBA" id="ARBA00022598"/>
    </source>
</evidence>
<dbReference type="Pfam" id="PF22521">
    <property type="entry name" value="HypF_C_2"/>
    <property type="match status" value="1"/>
</dbReference>